<dbReference type="Pfam" id="PF00440">
    <property type="entry name" value="TetR_N"/>
    <property type="match status" value="1"/>
</dbReference>
<dbReference type="SUPFAM" id="SSF48498">
    <property type="entry name" value="Tetracyclin repressor-like, C-terminal domain"/>
    <property type="match status" value="1"/>
</dbReference>
<dbReference type="GO" id="GO:0000976">
    <property type="term" value="F:transcription cis-regulatory region binding"/>
    <property type="evidence" value="ECO:0007669"/>
    <property type="project" value="TreeGrafter"/>
</dbReference>
<dbReference type="InterPro" id="IPR001647">
    <property type="entry name" value="HTH_TetR"/>
</dbReference>
<keyword evidence="1" id="KW-0805">Transcription regulation</keyword>
<evidence type="ECO:0000256" key="3">
    <source>
        <dbReference type="ARBA" id="ARBA00023163"/>
    </source>
</evidence>
<dbReference type="Proteomes" id="UP001303408">
    <property type="component" value="Chromosome"/>
</dbReference>
<dbReference type="PANTHER" id="PTHR30055:SF234">
    <property type="entry name" value="HTH-TYPE TRANSCRIPTIONAL REGULATOR BETI"/>
    <property type="match status" value="1"/>
</dbReference>
<dbReference type="Gene3D" id="1.10.357.10">
    <property type="entry name" value="Tetracycline Repressor, domain 2"/>
    <property type="match status" value="1"/>
</dbReference>
<dbReference type="PROSITE" id="PS50977">
    <property type="entry name" value="HTH_TETR_2"/>
    <property type="match status" value="1"/>
</dbReference>
<evidence type="ECO:0000256" key="4">
    <source>
        <dbReference type="PROSITE-ProRule" id="PRU00335"/>
    </source>
</evidence>
<gene>
    <name evidence="6" type="ORF">RN607_13275</name>
</gene>
<dbReference type="RefSeq" id="WP_313543097.1">
    <property type="nucleotide sequence ID" value="NZ_CP134880.1"/>
</dbReference>
<accession>A0AA96FAH4</accession>
<keyword evidence="3" id="KW-0804">Transcription</keyword>
<name>A0AA96FAH4_9MICO</name>
<dbReference type="PRINTS" id="PR00455">
    <property type="entry name" value="HTHTETR"/>
</dbReference>
<keyword evidence="2 4" id="KW-0238">DNA-binding</keyword>
<dbReference type="PANTHER" id="PTHR30055">
    <property type="entry name" value="HTH-TYPE TRANSCRIPTIONAL REGULATOR RUTR"/>
    <property type="match status" value="1"/>
</dbReference>
<organism evidence="6">
    <name type="scientific">Demequina capsici</name>
    <dbReference type="NCBI Taxonomy" id="3075620"/>
    <lineage>
        <taxon>Bacteria</taxon>
        <taxon>Bacillati</taxon>
        <taxon>Actinomycetota</taxon>
        <taxon>Actinomycetes</taxon>
        <taxon>Micrococcales</taxon>
        <taxon>Demequinaceae</taxon>
        <taxon>Demequina</taxon>
    </lineage>
</organism>
<dbReference type="KEGG" id="dcp:RN607_13275"/>
<dbReference type="SUPFAM" id="SSF46689">
    <property type="entry name" value="Homeodomain-like"/>
    <property type="match status" value="1"/>
</dbReference>
<dbReference type="EMBL" id="CP134880">
    <property type="protein sequence ID" value="WNM27156.1"/>
    <property type="molecule type" value="Genomic_DNA"/>
</dbReference>
<dbReference type="InterPro" id="IPR009057">
    <property type="entry name" value="Homeodomain-like_sf"/>
</dbReference>
<sequence length="220" mass="24257">MTDVVNRRTYRSQVRKEQAERTRAAILHAARELLTTEGYGVPVSQIARRAGVAVDTVYASVGRKPELVLAVIDTVLGTSEQPIPAEQRDYVIALRAAATAREKIRIYAQALGRLLPVVAPLQEALREAGRTDKACAEVWSRLDERRAGNMLLFAADLRATGELRADLDDQAVADLVWSTNSAEHYAVLMRRGWTAGQFAAHLQDVWIRALVVPEAWGDAS</sequence>
<feature type="domain" description="HTH tetR-type" evidence="5">
    <location>
        <begin position="20"/>
        <end position="79"/>
    </location>
</feature>
<reference evidence="6" key="1">
    <citation type="submission" date="2023-09" db="EMBL/GenBank/DDBJ databases">
        <title>Demequina sp. a novel bacteria isolated from Capsicum annuum.</title>
        <authorList>
            <person name="Humaira Z."/>
            <person name="Lee J."/>
            <person name="Cho D."/>
        </authorList>
    </citation>
    <scope>NUCLEOTIDE SEQUENCE</scope>
    <source>
        <strain evidence="6">PMTSA13</strain>
    </source>
</reference>
<protein>
    <submittedName>
        <fullName evidence="6">Helix-turn-helix domain-containing protein</fullName>
    </submittedName>
</protein>
<evidence type="ECO:0000256" key="2">
    <source>
        <dbReference type="ARBA" id="ARBA00023125"/>
    </source>
</evidence>
<evidence type="ECO:0000259" key="5">
    <source>
        <dbReference type="PROSITE" id="PS50977"/>
    </source>
</evidence>
<feature type="DNA-binding region" description="H-T-H motif" evidence="4">
    <location>
        <begin position="42"/>
        <end position="61"/>
    </location>
</feature>
<evidence type="ECO:0000256" key="1">
    <source>
        <dbReference type="ARBA" id="ARBA00023015"/>
    </source>
</evidence>
<dbReference type="GO" id="GO:0003700">
    <property type="term" value="F:DNA-binding transcription factor activity"/>
    <property type="evidence" value="ECO:0007669"/>
    <property type="project" value="TreeGrafter"/>
</dbReference>
<proteinExistence type="predicted"/>
<dbReference type="InterPro" id="IPR036271">
    <property type="entry name" value="Tet_transcr_reg_TetR-rel_C_sf"/>
</dbReference>
<dbReference type="AlphaFoldDB" id="A0AA96FAH4"/>
<dbReference type="InterPro" id="IPR050109">
    <property type="entry name" value="HTH-type_TetR-like_transc_reg"/>
</dbReference>
<evidence type="ECO:0000313" key="6">
    <source>
        <dbReference type="EMBL" id="WNM27156.1"/>
    </source>
</evidence>